<protein>
    <submittedName>
        <fullName evidence="1">Uncharacterized protein</fullName>
    </submittedName>
</protein>
<dbReference type="Proteomes" id="UP000199766">
    <property type="component" value="Unassembled WGS sequence"/>
</dbReference>
<dbReference type="STRING" id="180197.SAMN02982919_00196"/>
<name>A0A1H9E6D9_9BURK</name>
<dbReference type="AlphaFoldDB" id="A0A1H9E6D9"/>
<proteinExistence type="predicted"/>
<dbReference type="EMBL" id="FOGD01000001">
    <property type="protein sequence ID" value="SEQ20478.1"/>
    <property type="molecule type" value="Genomic_DNA"/>
</dbReference>
<dbReference type="RefSeq" id="WP_091451365.1">
    <property type="nucleotide sequence ID" value="NZ_FOGD01000001.1"/>
</dbReference>
<evidence type="ECO:0000313" key="1">
    <source>
        <dbReference type="EMBL" id="SEQ20478.1"/>
    </source>
</evidence>
<dbReference type="OrthoDB" id="8565304at2"/>
<evidence type="ECO:0000313" key="2">
    <source>
        <dbReference type="Proteomes" id="UP000199766"/>
    </source>
</evidence>
<sequence length="203" mass="22231">MSAWSDFYPDLLVHLPACPLPTADFALRRAAQEFLSRTRLWREWLDAVRVVNNVREYDLEVPTGATVVRIEQCTVNGQPMPVLSHNGLQSNYQEAAAPVAGIVSRDRETFHLTRPLPAGSLVATEVSLMPSHSSKGIPNDLFAQHAEDIVAGAKHRLFLIPAFLNGDLSMSAKAVFEAAIASKTVVAWRGATGSVPRVRARFC</sequence>
<accession>A0A1H9E6D9</accession>
<keyword evidence="2" id="KW-1185">Reference proteome</keyword>
<gene>
    <name evidence="1" type="ORF">SAMN02982919_00196</name>
</gene>
<reference evidence="1 2" key="1">
    <citation type="submission" date="2016-10" db="EMBL/GenBank/DDBJ databases">
        <authorList>
            <person name="de Groot N.N."/>
        </authorList>
    </citation>
    <scope>NUCLEOTIDE SEQUENCE [LARGE SCALE GENOMIC DNA]</scope>
    <source>
        <strain evidence="1 2">ATCC 35958</strain>
    </source>
</reference>
<organism evidence="1 2">
    <name type="scientific">Giesbergeria anulus</name>
    <dbReference type="NCBI Taxonomy" id="180197"/>
    <lineage>
        <taxon>Bacteria</taxon>
        <taxon>Pseudomonadati</taxon>
        <taxon>Pseudomonadota</taxon>
        <taxon>Betaproteobacteria</taxon>
        <taxon>Burkholderiales</taxon>
        <taxon>Comamonadaceae</taxon>
        <taxon>Giesbergeria</taxon>
    </lineage>
</organism>